<protein>
    <submittedName>
        <fullName evidence="1">Uncharacterized protein</fullName>
    </submittedName>
</protein>
<name>A0A2I1YYF7_STRMT</name>
<accession>A0A2I1YYF7</accession>
<comment type="caution">
    <text evidence="1">The sequence shown here is derived from an EMBL/GenBank/DDBJ whole genome shotgun (WGS) entry which is preliminary data.</text>
</comment>
<dbReference type="RefSeq" id="WP_101786137.1">
    <property type="nucleotide sequence ID" value="NZ_PKIE01000006.1"/>
</dbReference>
<dbReference type="Proteomes" id="UP000234971">
    <property type="component" value="Unassembled WGS sequence"/>
</dbReference>
<organism evidence="1 2">
    <name type="scientific">Streptococcus mitis</name>
    <dbReference type="NCBI Taxonomy" id="28037"/>
    <lineage>
        <taxon>Bacteria</taxon>
        <taxon>Bacillati</taxon>
        <taxon>Bacillota</taxon>
        <taxon>Bacilli</taxon>
        <taxon>Lactobacillales</taxon>
        <taxon>Streptococcaceae</taxon>
        <taxon>Streptococcus</taxon>
        <taxon>Streptococcus mitis group</taxon>
    </lineage>
</organism>
<evidence type="ECO:0000313" key="2">
    <source>
        <dbReference type="Proteomes" id="UP000234971"/>
    </source>
</evidence>
<dbReference type="EMBL" id="PKIE01000006">
    <property type="protein sequence ID" value="PLA59899.1"/>
    <property type="molecule type" value="Genomic_DNA"/>
</dbReference>
<gene>
    <name evidence="1" type="ORF">CYK18_08530</name>
</gene>
<reference evidence="1 2" key="1">
    <citation type="submission" date="2017-12" db="EMBL/GenBank/DDBJ databases">
        <title>Phylogenetic diversity of female urinary microbiome.</title>
        <authorList>
            <person name="Thomas-White K."/>
            <person name="Wolfe A.J."/>
        </authorList>
    </citation>
    <scope>NUCLEOTIDE SEQUENCE [LARGE SCALE GENOMIC DNA]</scope>
    <source>
        <strain evidence="1 2">UMB1341</strain>
    </source>
</reference>
<sequence>MTEEIAVYKLQEWDMGNGEKKYSQLGNLEAHYHFAKNNGGKVLFTTKSKLYQRNVDYVLLILPNGEYGFLSKIIEKGTYPKLPEDSSYMVPTEWRNINEKVEKQSNFNWIALEVVSNIIEDIENIPEMPSPQYMKKEEFQKYLNSIDY</sequence>
<proteinExistence type="predicted"/>
<evidence type="ECO:0000313" key="1">
    <source>
        <dbReference type="EMBL" id="PLA59899.1"/>
    </source>
</evidence>
<dbReference type="AlphaFoldDB" id="A0A2I1YYF7"/>